<dbReference type="SUPFAM" id="SSF48726">
    <property type="entry name" value="Immunoglobulin"/>
    <property type="match status" value="1"/>
</dbReference>
<dbReference type="InterPro" id="IPR013783">
    <property type="entry name" value="Ig-like_fold"/>
</dbReference>
<proteinExistence type="predicted"/>
<evidence type="ECO:0000313" key="2">
    <source>
        <dbReference type="Proteomes" id="UP001529510"/>
    </source>
</evidence>
<reference evidence="1 2" key="1">
    <citation type="submission" date="2024-05" db="EMBL/GenBank/DDBJ databases">
        <title>Genome sequencing and assembly of Indian major carp, Cirrhinus mrigala (Hamilton, 1822).</title>
        <authorList>
            <person name="Mohindra V."/>
            <person name="Chowdhury L.M."/>
            <person name="Lal K."/>
            <person name="Jena J.K."/>
        </authorList>
    </citation>
    <scope>NUCLEOTIDE SEQUENCE [LARGE SCALE GENOMIC DNA]</scope>
    <source>
        <strain evidence="1">CM1030</strain>
        <tissue evidence="1">Blood</tissue>
    </source>
</reference>
<dbReference type="Proteomes" id="UP001529510">
    <property type="component" value="Unassembled WGS sequence"/>
</dbReference>
<name>A0ABD0PML6_CIRMR</name>
<feature type="non-terminal residue" evidence="1">
    <location>
        <position position="96"/>
    </location>
</feature>
<feature type="non-terminal residue" evidence="1">
    <location>
        <position position="1"/>
    </location>
</feature>
<keyword evidence="2" id="KW-1185">Reference proteome</keyword>
<evidence type="ECO:0008006" key="3">
    <source>
        <dbReference type="Google" id="ProtNLM"/>
    </source>
</evidence>
<dbReference type="PANTHER" id="PTHR21063:SF4">
    <property type="entry name" value="CD48 ANTIGEN-RELATED"/>
    <property type="match status" value="1"/>
</dbReference>
<dbReference type="PANTHER" id="PTHR21063">
    <property type="entry name" value="LFA-3"/>
    <property type="match status" value="1"/>
</dbReference>
<protein>
    <recommendedName>
        <fullName evidence="3">Titin</fullName>
    </recommendedName>
</protein>
<dbReference type="Gene3D" id="2.60.40.10">
    <property type="entry name" value="Immunoglobulins"/>
    <property type="match status" value="1"/>
</dbReference>
<organism evidence="1 2">
    <name type="scientific">Cirrhinus mrigala</name>
    <name type="common">Mrigala</name>
    <dbReference type="NCBI Taxonomy" id="683832"/>
    <lineage>
        <taxon>Eukaryota</taxon>
        <taxon>Metazoa</taxon>
        <taxon>Chordata</taxon>
        <taxon>Craniata</taxon>
        <taxon>Vertebrata</taxon>
        <taxon>Euteleostomi</taxon>
        <taxon>Actinopterygii</taxon>
        <taxon>Neopterygii</taxon>
        <taxon>Teleostei</taxon>
        <taxon>Ostariophysi</taxon>
        <taxon>Cypriniformes</taxon>
        <taxon>Cyprinidae</taxon>
        <taxon>Labeoninae</taxon>
        <taxon>Labeonini</taxon>
        <taxon>Cirrhinus</taxon>
    </lineage>
</organism>
<dbReference type="InterPro" id="IPR036179">
    <property type="entry name" value="Ig-like_dom_sf"/>
</dbReference>
<accession>A0ABD0PML6</accession>
<evidence type="ECO:0000313" key="1">
    <source>
        <dbReference type="EMBL" id="KAL0175147.1"/>
    </source>
</evidence>
<gene>
    <name evidence="1" type="ORF">M9458_031115</name>
</gene>
<sequence length="96" mass="10930">TVALRTGTELHNGDEIKWWFGDDKNPLTQHSERTITDNDIECDVSDERFRSKLQLGGKTGDLIISDIRTIHSGVYTVQISGKNRKTKNKRFIVTVN</sequence>
<dbReference type="EMBL" id="JAMKFB020000015">
    <property type="protein sequence ID" value="KAL0175147.1"/>
    <property type="molecule type" value="Genomic_DNA"/>
</dbReference>
<dbReference type="AlphaFoldDB" id="A0ABD0PML6"/>
<comment type="caution">
    <text evidence="1">The sequence shown here is derived from an EMBL/GenBank/DDBJ whole genome shotgun (WGS) entry which is preliminary data.</text>
</comment>